<dbReference type="SMART" id="SM00439">
    <property type="entry name" value="BAH"/>
    <property type="match status" value="1"/>
</dbReference>
<evidence type="ECO:0000313" key="4">
    <source>
        <dbReference type="Proteomes" id="UP000094527"/>
    </source>
</evidence>
<organism evidence="3 4">
    <name type="scientific">Orchesella cincta</name>
    <name type="common">Springtail</name>
    <name type="synonym">Podura cincta</name>
    <dbReference type="NCBI Taxonomy" id="48709"/>
    <lineage>
        <taxon>Eukaryota</taxon>
        <taxon>Metazoa</taxon>
        <taxon>Ecdysozoa</taxon>
        <taxon>Arthropoda</taxon>
        <taxon>Hexapoda</taxon>
        <taxon>Collembola</taxon>
        <taxon>Entomobryomorpha</taxon>
        <taxon>Entomobryoidea</taxon>
        <taxon>Orchesellidae</taxon>
        <taxon>Orchesellinae</taxon>
        <taxon>Orchesella</taxon>
    </lineage>
</organism>
<feature type="region of interest" description="Disordered" evidence="1">
    <location>
        <begin position="634"/>
        <end position="668"/>
    </location>
</feature>
<sequence length="1552" mass="166979">MDDGFKVSKKAFKNNSILERSKDRVEKKVIRYGETRRYFSPVVKVLEVANVRSGSTVYQPAGPLIEPHKQSSVPAGILPETVRLPPDLKVTYQTHPPSSAFVASPETQTKTSSSSSKSHKSSSSSSSTSTHKSSEKSAGTILHQPYKSTTSSSSHASPSPSLSRTIPSSYSSGSGYASSSAGTPLLSPSDPSLSASHHHHHHHHLQAPTATVSVASVHGAQLGSVSAGSGSLSMTAHHPHHSLNPGGSIAVGGSQTQNSGAPSSSGMFYTTNYGPHHSPFAPCKYPIVPPDTYRTQSPFQNSFLCPPTTPQPSQSYFMTPFYTPPLTPNPTPGIGTVGPTQPRPLSLSSAASHQAAAAAAAAYYQQGGPLSQPPPSAAAHLPTSYYMPSPQHHSIHPTPAPGHAGPFRPNQSSQPACPCPTESYQLNSNCTNSSIRPPPLLQRPSPSSGSLPAPEVGANNKHHKPQSTSPALVSATASRPSRSNKEMSLQHPPTCITPAVAADPPVGIHNVIPNSGDGQQAQARHLESAKTFTEQYSLPDDITITPIMPPNSNMNKVLLMLNSSVSVIPTSAPSNTTTTVSANKTSNAHDGLLKLNNSSNHLPSKPKEKDIVHVIDPRSGQRTTIAKHISNNSSRIAGNLSDNNKTKAHMGKNSTPIGEVGKPKSASRMETVRKLNPDLDVIVINRGDLSRSDKIENIQTMDLSTGGGGGGLPDKPPRVGNQGLKPMPPLKPGRVASNKLHPVPFSAISSSVMGITPGSNHHHHQQGNKRVALAHNDNNFHRNGNETGSGNNSILKVNQKRSKAHSNNSVPIHGNTSVQSALPHSAARSTPKHNQAVATSMGIPFSMPILPPGISISAGNDTLDDMQPTNLSKKSYGNMNFQSANNRPVQVNQAYLNPSGIIQQKAKAIKRSLNECIDGLQLQHQQKKLKIMEQHSNGGNRMHVFGNGSPPASSSSSSSSARTGIYNVNGGKPTFPQSLPHQQQIERQRQHIASFNKSRPIPQIPVFGRETATAARVRDPDFELKLGGMLINSNDAVNAVSALVVEPFDYSFAIRQSAHNGLGRKGKVNSKPSTMPSYAFTEAKKKVTKFKARHAEKGPGRSSAVSKSKIRTRLSVRPKGLHGNSQQPLGSRSRSRLLRKRSLLCNPNASTSRKSESDSSVCASRSSSTVRIISGVGQNGVKAGKDRDRDKPRNTQAFINATADLYQYRRSVILRVPSPKPMSSAALNFNRTAGADAIARMGNVSPPPPPEASRPDADKTKGEIPRELAAHQMAQLARTHIMMVNQPAIQAQESKGPAGIPRFPSGSMVVNALKKRAGLKPLSPASVNGALSQQLLLNARRQPKWSNGWRFEGEPYEGKIYVKNDDTPMTRKCYPSMRHDGGDIIRTRDCVLLKSGPRKNDLPFIAKIAALWENPGDGEMMFSLLWYYRPEHTELGRTKDDMMDEIFASKHRDTNSVATIEDRCYVLTFNEYCRYRKRLKQLEQGIPDSTLVPFADSAMINSNAAAKIAEAVWNGICDPSITTAQGKVSPEVVFFCRKVYDFRQKRILKNPS</sequence>
<dbReference type="GO" id="GO:0031507">
    <property type="term" value="P:heterochromatin formation"/>
    <property type="evidence" value="ECO:0007669"/>
    <property type="project" value="TreeGrafter"/>
</dbReference>
<accession>A0A1D2MK84</accession>
<feature type="region of interest" description="Disordered" evidence="1">
    <location>
        <begin position="367"/>
        <end position="492"/>
    </location>
</feature>
<feature type="region of interest" description="Disordered" evidence="1">
    <location>
        <begin position="226"/>
        <end position="265"/>
    </location>
</feature>
<feature type="compositionally biased region" description="Basic residues" evidence="1">
    <location>
        <begin position="196"/>
        <end position="205"/>
    </location>
</feature>
<feature type="compositionally biased region" description="Low complexity" evidence="1">
    <location>
        <begin position="109"/>
        <end position="131"/>
    </location>
</feature>
<protein>
    <submittedName>
        <fullName evidence="3">Bromo adjacent y domain-containing 1 protein</fullName>
    </submittedName>
</protein>
<feature type="region of interest" description="Disordered" evidence="1">
    <location>
        <begin position="702"/>
        <end position="727"/>
    </location>
</feature>
<dbReference type="STRING" id="48709.A0A1D2MK84"/>
<feature type="compositionally biased region" description="Low complexity" evidence="1">
    <location>
        <begin position="1158"/>
        <end position="1168"/>
    </location>
</feature>
<feature type="domain" description="BAH" evidence="2">
    <location>
        <begin position="1383"/>
        <end position="1507"/>
    </location>
</feature>
<dbReference type="GO" id="GO:0005677">
    <property type="term" value="C:chromatin silencing complex"/>
    <property type="evidence" value="ECO:0007669"/>
    <property type="project" value="TreeGrafter"/>
</dbReference>
<feature type="region of interest" description="Disordered" evidence="1">
    <location>
        <begin position="798"/>
        <end position="836"/>
    </location>
</feature>
<dbReference type="Pfam" id="PF01426">
    <property type="entry name" value="BAH"/>
    <property type="match status" value="1"/>
</dbReference>
<dbReference type="GO" id="GO:0000976">
    <property type="term" value="F:transcription cis-regulatory region binding"/>
    <property type="evidence" value="ECO:0007669"/>
    <property type="project" value="TreeGrafter"/>
</dbReference>
<dbReference type="Proteomes" id="UP000094527">
    <property type="component" value="Unassembled WGS sequence"/>
</dbReference>
<dbReference type="Gene3D" id="2.30.30.490">
    <property type="match status" value="1"/>
</dbReference>
<feature type="compositionally biased region" description="Basic residues" evidence="1">
    <location>
        <begin position="1108"/>
        <end position="1120"/>
    </location>
</feature>
<dbReference type="InterPro" id="IPR043151">
    <property type="entry name" value="BAH_sf"/>
</dbReference>
<dbReference type="InterPro" id="IPR053032">
    <property type="entry name" value="BAH_domain-containing"/>
</dbReference>
<dbReference type="GO" id="GO:0045892">
    <property type="term" value="P:negative regulation of DNA-templated transcription"/>
    <property type="evidence" value="ECO:0007669"/>
    <property type="project" value="TreeGrafter"/>
</dbReference>
<evidence type="ECO:0000313" key="3">
    <source>
        <dbReference type="EMBL" id="ODM93417.1"/>
    </source>
</evidence>
<dbReference type="PROSITE" id="PS51038">
    <property type="entry name" value="BAH"/>
    <property type="match status" value="1"/>
</dbReference>
<dbReference type="PANTHER" id="PTHR46576:SF1">
    <property type="entry name" value="BROMO ADJACENT HOMOLOGY DOMAIN-CONTAINING 1 PROTEIN"/>
    <property type="match status" value="1"/>
</dbReference>
<feature type="region of interest" description="Disordered" evidence="1">
    <location>
        <begin position="1241"/>
        <end position="1260"/>
    </location>
</feature>
<evidence type="ECO:0000259" key="2">
    <source>
        <dbReference type="PROSITE" id="PS51038"/>
    </source>
</evidence>
<feature type="compositionally biased region" description="Polar residues" evidence="1">
    <location>
        <begin position="634"/>
        <end position="643"/>
    </location>
</feature>
<dbReference type="OrthoDB" id="1922186at2759"/>
<feature type="compositionally biased region" description="Low complexity" evidence="1">
    <location>
        <begin position="148"/>
        <end position="195"/>
    </location>
</feature>
<dbReference type="InterPro" id="IPR001025">
    <property type="entry name" value="BAH_dom"/>
</dbReference>
<feature type="compositionally biased region" description="Polar residues" evidence="1">
    <location>
        <begin position="805"/>
        <end position="822"/>
    </location>
</feature>
<feature type="compositionally biased region" description="Polar residues" evidence="1">
    <location>
        <begin position="422"/>
        <end position="432"/>
    </location>
</feature>
<keyword evidence="4" id="KW-1185">Reference proteome</keyword>
<dbReference type="EMBL" id="LJIJ01000997">
    <property type="protein sequence ID" value="ODM93417.1"/>
    <property type="molecule type" value="Genomic_DNA"/>
</dbReference>
<feature type="compositionally biased region" description="Polar residues" evidence="1">
    <location>
        <begin position="466"/>
        <end position="481"/>
    </location>
</feature>
<dbReference type="PANTHER" id="PTHR46576">
    <property type="entry name" value="BROMO ADJACENT HOMOLOGY DOMAIN-CONTAINING 1 PROTEIN"/>
    <property type="match status" value="1"/>
</dbReference>
<reference evidence="3 4" key="1">
    <citation type="journal article" date="2016" name="Genome Biol. Evol.">
        <title>Gene Family Evolution Reflects Adaptation to Soil Environmental Stressors in the Genome of the Collembolan Orchesella cincta.</title>
        <authorList>
            <person name="Faddeeva-Vakhrusheva A."/>
            <person name="Derks M.F."/>
            <person name="Anvar S.Y."/>
            <person name="Agamennone V."/>
            <person name="Suring W."/>
            <person name="Smit S."/>
            <person name="van Straalen N.M."/>
            <person name="Roelofs D."/>
        </authorList>
    </citation>
    <scope>NUCLEOTIDE SEQUENCE [LARGE SCALE GENOMIC DNA]</scope>
    <source>
        <tissue evidence="3">Mixed pool</tissue>
    </source>
</reference>
<feature type="compositionally biased region" description="Basic residues" evidence="1">
    <location>
        <begin position="1133"/>
        <end position="1142"/>
    </location>
</feature>
<dbReference type="OMA" id="TYQTHPP"/>
<feature type="region of interest" description="Disordered" evidence="1">
    <location>
        <begin position="89"/>
        <end position="210"/>
    </location>
</feature>
<name>A0A1D2MK84_ORCCI</name>
<proteinExistence type="predicted"/>
<evidence type="ECO:0000256" key="1">
    <source>
        <dbReference type="SAM" id="MobiDB-lite"/>
    </source>
</evidence>
<dbReference type="GO" id="GO:0003682">
    <property type="term" value="F:chromatin binding"/>
    <property type="evidence" value="ECO:0007669"/>
    <property type="project" value="InterPro"/>
</dbReference>
<comment type="caution">
    <text evidence="3">The sequence shown here is derived from an EMBL/GenBank/DDBJ whole genome shotgun (WGS) entry which is preliminary data.</text>
</comment>
<feature type="region of interest" description="Disordered" evidence="1">
    <location>
        <begin position="1091"/>
        <end position="1168"/>
    </location>
</feature>
<feature type="compositionally biased region" description="Low complexity" evidence="1">
    <location>
        <begin position="442"/>
        <end position="452"/>
    </location>
</feature>
<gene>
    <name evidence="3" type="ORF">Ocin01_13267</name>
</gene>
<feature type="compositionally biased region" description="Polar residues" evidence="1">
    <location>
        <begin position="253"/>
        <end position="265"/>
    </location>
</feature>